<evidence type="ECO:0000313" key="2">
    <source>
        <dbReference type="Proteomes" id="UP000182661"/>
    </source>
</evidence>
<name>A0A657LNC9_9HYPH</name>
<protein>
    <submittedName>
        <fullName evidence="1">Uncharacterized protein</fullName>
    </submittedName>
</protein>
<dbReference type="RefSeq" id="WP_071835079.1">
    <property type="nucleotide sequence ID" value="NZ_LSRP01000119.1"/>
</dbReference>
<gene>
    <name evidence="1" type="ORF">AX760_22760</name>
</gene>
<dbReference type="Proteomes" id="UP000182661">
    <property type="component" value="Unassembled WGS sequence"/>
</dbReference>
<comment type="caution">
    <text evidence="1">The sequence shown here is derived from an EMBL/GenBank/DDBJ whole genome shotgun (WGS) entry which is preliminary data.</text>
</comment>
<reference evidence="1 2" key="1">
    <citation type="submission" date="2016-02" db="EMBL/GenBank/DDBJ databases">
        <title>Genome sequencing of a beta-galactosidase producing bacteria Rhizobium sp. 59.</title>
        <authorList>
            <person name="Wang D."/>
            <person name="Kot W."/>
            <person name="Qin Y."/>
            <person name="Hansen L."/>
            <person name="Naqvi K."/>
            <person name="Rensing C."/>
        </authorList>
    </citation>
    <scope>NUCLEOTIDE SEQUENCE [LARGE SCALE GENOMIC DNA]</scope>
    <source>
        <strain evidence="1 2">59</strain>
    </source>
</reference>
<organism evidence="1 2">
    <name type="scientific">Pararhizobium antarcticum</name>
    <dbReference type="NCBI Taxonomy" id="1798805"/>
    <lineage>
        <taxon>Bacteria</taxon>
        <taxon>Pseudomonadati</taxon>
        <taxon>Pseudomonadota</taxon>
        <taxon>Alphaproteobacteria</taxon>
        <taxon>Hyphomicrobiales</taxon>
        <taxon>Rhizobiaceae</taxon>
        <taxon>Rhizobium/Agrobacterium group</taxon>
        <taxon>Pararhizobium</taxon>
    </lineage>
</organism>
<dbReference type="OrthoDB" id="8417870at2"/>
<dbReference type="EMBL" id="LSRP01000119">
    <property type="protein sequence ID" value="OJF91871.1"/>
    <property type="molecule type" value="Genomic_DNA"/>
</dbReference>
<dbReference type="AlphaFoldDB" id="A0A657LNC9"/>
<accession>A0A657LNC9</accession>
<sequence length="173" mass="20768">MRAFHPRHATKVLIALCLLVFSVTGYVEAGERGRHHNERPQHSRNHYKRLDVQTRTYNANRDRFDRRHARRDWHQHDRRDERRIVRHHRRHDRRQHRDGYWSNRGGDAYFGNLSAWRDGRNGLYFRSESYGYDVGTEEIGRSDQRPRGKIIHVNPSQADRSCSFEAGVCVIRR</sequence>
<proteinExistence type="predicted"/>
<keyword evidence="2" id="KW-1185">Reference proteome</keyword>
<evidence type="ECO:0000313" key="1">
    <source>
        <dbReference type="EMBL" id="OJF91871.1"/>
    </source>
</evidence>